<sequence>MEDSLSADHVQLVPVPRGLQRLCGIPQM</sequence>
<dbReference type="AlphaFoldDB" id="A0A0E9R1Y1"/>
<reference evidence="1" key="1">
    <citation type="submission" date="2014-11" db="EMBL/GenBank/DDBJ databases">
        <authorList>
            <person name="Amaro Gonzalez C."/>
        </authorList>
    </citation>
    <scope>NUCLEOTIDE SEQUENCE</scope>
</reference>
<accession>A0A0E9R1Y1</accession>
<evidence type="ECO:0000313" key="1">
    <source>
        <dbReference type="EMBL" id="JAH23134.1"/>
    </source>
</evidence>
<proteinExistence type="predicted"/>
<organism evidence="1">
    <name type="scientific">Anguilla anguilla</name>
    <name type="common">European freshwater eel</name>
    <name type="synonym">Muraena anguilla</name>
    <dbReference type="NCBI Taxonomy" id="7936"/>
    <lineage>
        <taxon>Eukaryota</taxon>
        <taxon>Metazoa</taxon>
        <taxon>Chordata</taxon>
        <taxon>Craniata</taxon>
        <taxon>Vertebrata</taxon>
        <taxon>Euteleostomi</taxon>
        <taxon>Actinopterygii</taxon>
        <taxon>Neopterygii</taxon>
        <taxon>Teleostei</taxon>
        <taxon>Anguilliformes</taxon>
        <taxon>Anguillidae</taxon>
        <taxon>Anguilla</taxon>
    </lineage>
</organism>
<name>A0A0E9R1Y1_ANGAN</name>
<protein>
    <submittedName>
        <fullName evidence="1">Uncharacterized protein</fullName>
    </submittedName>
</protein>
<dbReference type="EMBL" id="GBXM01085443">
    <property type="protein sequence ID" value="JAH23134.1"/>
    <property type="molecule type" value="Transcribed_RNA"/>
</dbReference>
<reference evidence="1" key="2">
    <citation type="journal article" date="2015" name="Fish Shellfish Immunol.">
        <title>Early steps in the European eel (Anguilla anguilla)-Vibrio vulnificus interaction in the gills: Role of the RtxA13 toxin.</title>
        <authorList>
            <person name="Callol A."/>
            <person name="Pajuelo D."/>
            <person name="Ebbesson L."/>
            <person name="Teles M."/>
            <person name="MacKenzie S."/>
            <person name="Amaro C."/>
        </authorList>
    </citation>
    <scope>NUCLEOTIDE SEQUENCE</scope>
</reference>